<protein>
    <submittedName>
        <fullName evidence="2">Uncharacterized protein</fullName>
    </submittedName>
</protein>
<organism evidence="2 3">
    <name type="scientific">Sphingomonas melonis</name>
    <dbReference type="NCBI Taxonomy" id="152682"/>
    <lineage>
        <taxon>Bacteria</taxon>
        <taxon>Pseudomonadati</taxon>
        <taxon>Pseudomonadota</taxon>
        <taxon>Alphaproteobacteria</taxon>
        <taxon>Sphingomonadales</taxon>
        <taxon>Sphingomonadaceae</taxon>
        <taxon>Sphingomonas</taxon>
    </lineage>
</organism>
<evidence type="ECO:0000313" key="2">
    <source>
        <dbReference type="EMBL" id="KIU25895.1"/>
    </source>
</evidence>
<dbReference type="AlphaFoldDB" id="A0A0D1M1L9"/>
<evidence type="ECO:0000256" key="1">
    <source>
        <dbReference type="SAM" id="MobiDB-lite"/>
    </source>
</evidence>
<reference evidence="2 3" key="1">
    <citation type="submission" date="2015-01" db="EMBL/GenBank/DDBJ databases">
        <title>Genome of Sphingomonas taxi strain 30a.</title>
        <authorList>
            <person name="Eevers N."/>
            <person name="Van Hamme J."/>
            <person name="Bottos E."/>
            <person name="Weyens N."/>
            <person name="Vangronsveld J."/>
        </authorList>
    </citation>
    <scope>NUCLEOTIDE SEQUENCE [LARGE SCALE GENOMIC DNA]</scope>
    <source>
        <strain evidence="2 3">30a</strain>
    </source>
</reference>
<accession>A0A0D1M1L9</accession>
<dbReference type="Proteomes" id="UP000033203">
    <property type="component" value="Unassembled WGS sequence"/>
</dbReference>
<sequence>MSQSWRSGISPVSQHEIALLELMARQAFSAMCIGDFELAEPALRWIVSCVQPPVSAAYAGGADHAAVDDTQPAARKLHRTGSGKQGRSDMAQPTVCPLEPL</sequence>
<comment type="caution">
    <text evidence="2">The sequence shown here is derived from an EMBL/GenBank/DDBJ whole genome shotgun (WGS) entry which is preliminary data.</text>
</comment>
<evidence type="ECO:0000313" key="3">
    <source>
        <dbReference type="Proteomes" id="UP000033203"/>
    </source>
</evidence>
<gene>
    <name evidence="2" type="ORF">SR41_17560</name>
</gene>
<proteinExistence type="predicted"/>
<feature type="region of interest" description="Disordered" evidence="1">
    <location>
        <begin position="69"/>
        <end position="101"/>
    </location>
</feature>
<dbReference type="PATRIC" id="fig|1549858.7.peg.3036"/>
<name>A0A0D1M1L9_9SPHN</name>
<dbReference type="EMBL" id="JXTP01000093">
    <property type="protein sequence ID" value="KIU25895.1"/>
    <property type="molecule type" value="Genomic_DNA"/>
</dbReference>